<protein>
    <recommendedName>
        <fullName evidence="4">Sporulation protein</fullName>
    </recommendedName>
</protein>
<accession>A0A4S4C261</accession>
<dbReference type="Proteomes" id="UP000310636">
    <property type="component" value="Unassembled WGS sequence"/>
</dbReference>
<evidence type="ECO:0000313" key="2">
    <source>
        <dbReference type="EMBL" id="THF81764.1"/>
    </source>
</evidence>
<organism evidence="2 3">
    <name type="scientific">Cohnella fermenti</name>
    <dbReference type="NCBI Taxonomy" id="2565925"/>
    <lineage>
        <taxon>Bacteria</taxon>
        <taxon>Bacillati</taxon>
        <taxon>Bacillota</taxon>
        <taxon>Bacilli</taxon>
        <taxon>Bacillales</taxon>
        <taxon>Paenibacillaceae</taxon>
        <taxon>Cohnella</taxon>
    </lineage>
</organism>
<keyword evidence="1" id="KW-0732">Signal</keyword>
<evidence type="ECO:0000256" key="1">
    <source>
        <dbReference type="SAM" id="SignalP"/>
    </source>
</evidence>
<reference evidence="2 3" key="1">
    <citation type="submission" date="2019-04" db="EMBL/GenBank/DDBJ databases">
        <title>Cohnella sp. nov. isolated from preserved vegetables.</title>
        <authorList>
            <person name="Lin S.-Y."/>
            <person name="Hung M.-H."/>
            <person name="Young C.-C."/>
        </authorList>
    </citation>
    <scope>NUCLEOTIDE SEQUENCE [LARGE SCALE GENOMIC DNA]</scope>
    <source>
        <strain evidence="2 3">CC-MHH1044</strain>
    </source>
</reference>
<dbReference type="RefSeq" id="WP_136369360.1">
    <property type="nucleotide sequence ID" value="NZ_SSOB01000008.1"/>
</dbReference>
<sequence length="138" mass="14815">MSGHRNQRWIAAATLVLSIALVGTQAGCGAKSHNESSGYTANSYGNDGYLGRTNSYPSIPGRHMALNYKNDANLVQQAIKDVPGVAGSSVTFNGADAYVTIKLDRGVAQREVATVERQAASVLRFNFPRYTIHVKSAR</sequence>
<comment type="caution">
    <text evidence="2">The sequence shown here is derived from an EMBL/GenBank/DDBJ whole genome shotgun (WGS) entry which is preliminary data.</text>
</comment>
<evidence type="ECO:0000313" key="3">
    <source>
        <dbReference type="Proteomes" id="UP000310636"/>
    </source>
</evidence>
<keyword evidence="3" id="KW-1185">Reference proteome</keyword>
<dbReference type="EMBL" id="SSOB01000008">
    <property type="protein sequence ID" value="THF81764.1"/>
    <property type="molecule type" value="Genomic_DNA"/>
</dbReference>
<dbReference type="OrthoDB" id="2679017at2"/>
<feature type="signal peptide" evidence="1">
    <location>
        <begin position="1"/>
        <end position="26"/>
    </location>
</feature>
<evidence type="ECO:0008006" key="4">
    <source>
        <dbReference type="Google" id="ProtNLM"/>
    </source>
</evidence>
<proteinExistence type="predicted"/>
<name>A0A4S4C261_9BACL</name>
<dbReference type="AlphaFoldDB" id="A0A4S4C261"/>
<gene>
    <name evidence="2" type="ORF">E6C55_08575</name>
</gene>
<feature type="chain" id="PRO_5038908239" description="Sporulation protein" evidence="1">
    <location>
        <begin position="27"/>
        <end position="138"/>
    </location>
</feature>